<name>A0A0G1GGQ2_9BACT</name>
<evidence type="ECO:0000313" key="2">
    <source>
        <dbReference type="EMBL" id="KKT34101.1"/>
    </source>
</evidence>
<dbReference type="SUPFAM" id="SSF158446">
    <property type="entry name" value="IVS-encoded protein-like"/>
    <property type="match status" value="1"/>
</dbReference>
<dbReference type="Gene3D" id="1.20.1440.60">
    <property type="entry name" value="23S rRNA-intervening sequence"/>
    <property type="match status" value="1"/>
</dbReference>
<dbReference type="AlphaFoldDB" id="A0A0G1GGQ2"/>
<comment type="caution">
    <text evidence="2">The sequence shown here is derived from an EMBL/GenBank/DDBJ whole genome shotgun (WGS) entry which is preliminary data.</text>
</comment>
<protein>
    <recommendedName>
        <fullName evidence="1">bAvd-like domain-containing protein</fullName>
    </recommendedName>
</protein>
<reference evidence="2 3" key="1">
    <citation type="journal article" date="2015" name="Nature">
        <title>rRNA introns, odd ribosomes, and small enigmatic genomes across a large radiation of phyla.</title>
        <authorList>
            <person name="Brown C.T."/>
            <person name="Hug L.A."/>
            <person name="Thomas B.C."/>
            <person name="Sharon I."/>
            <person name="Castelle C.J."/>
            <person name="Singh A."/>
            <person name="Wilkins M.J."/>
            <person name="Williams K.H."/>
            <person name="Banfield J.F."/>
        </authorList>
    </citation>
    <scope>NUCLEOTIDE SEQUENCE [LARGE SCALE GENOMIC DNA]</scope>
</reference>
<feature type="domain" description="bAvd-like" evidence="1">
    <location>
        <begin position="13"/>
        <end position="117"/>
    </location>
</feature>
<dbReference type="InterPro" id="IPR055360">
    <property type="entry name" value="bAvd"/>
</dbReference>
<dbReference type="InterPro" id="IPR036583">
    <property type="entry name" value="23S_rRNA_IVS_sf"/>
</dbReference>
<dbReference type="Proteomes" id="UP000034617">
    <property type="component" value="Unassembled WGS sequence"/>
</dbReference>
<dbReference type="CDD" id="cd16376">
    <property type="entry name" value="Avd_like"/>
    <property type="match status" value="1"/>
</dbReference>
<proteinExistence type="predicted"/>
<evidence type="ECO:0000259" key="1">
    <source>
        <dbReference type="Pfam" id="PF22296"/>
    </source>
</evidence>
<sequence length="123" mass="14386">MNNIQQIDQEAPIIQKTADLYKEFYGYLKLFPKQDQYLLGKRCEDYLLDFLEQIYEAVSAPKEKQCAILVLGSAKFEVLKFLLRSCRDLRMIDNKKYLSLESKIQDIGKQLGGWIRSLNLKTT</sequence>
<dbReference type="Pfam" id="PF22296">
    <property type="entry name" value="bAvd"/>
    <property type="match status" value="1"/>
</dbReference>
<dbReference type="EMBL" id="LCHM01000084">
    <property type="protein sequence ID" value="KKT34101.1"/>
    <property type="molecule type" value="Genomic_DNA"/>
</dbReference>
<organism evidence="2 3">
    <name type="scientific">Candidatus Gottesmanbacteria bacterium GW2011_GWB1_44_11c</name>
    <dbReference type="NCBI Taxonomy" id="1618447"/>
    <lineage>
        <taxon>Bacteria</taxon>
        <taxon>Candidatus Gottesmaniibacteriota</taxon>
    </lineage>
</organism>
<evidence type="ECO:0000313" key="3">
    <source>
        <dbReference type="Proteomes" id="UP000034617"/>
    </source>
</evidence>
<accession>A0A0G1GGQ2</accession>
<gene>
    <name evidence="2" type="ORF">UW22_C0084G0004</name>
</gene>